<evidence type="ECO:0000256" key="4">
    <source>
        <dbReference type="ARBA" id="ARBA00023239"/>
    </source>
</evidence>
<dbReference type="Gene3D" id="3.90.1590.10">
    <property type="entry name" value="glutathione-dependent formaldehyde- activating enzyme (gfa)"/>
    <property type="match status" value="1"/>
</dbReference>
<keyword evidence="7" id="KW-1185">Reference proteome</keyword>
<name>A0A8I1KG84_9HYPH</name>
<dbReference type="GO" id="GO:0016846">
    <property type="term" value="F:carbon-sulfur lyase activity"/>
    <property type="evidence" value="ECO:0007669"/>
    <property type="project" value="InterPro"/>
</dbReference>
<dbReference type="AlphaFoldDB" id="A0A8I1KG84"/>
<evidence type="ECO:0000313" key="7">
    <source>
        <dbReference type="Proteomes" id="UP000623250"/>
    </source>
</evidence>
<evidence type="ECO:0000259" key="5">
    <source>
        <dbReference type="PROSITE" id="PS51891"/>
    </source>
</evidence>
<dbReference type="PANTHER" id="PTHR33337">
    <property type="entry name" value="GFA DOMAIN-CONTAINING PROTEIN"/>
    <property type="match status" value="1"/>
</dbReference>
<dbReference type="Pfam" id="PF04828">
    <property type="entry name" value="GFA"/>
    <property type="match status" value="1"/>
</dbReference>
<dbReference type="EMBL" id="JAEMUK010000006">
    <property type="protein sequence ID" value="MBJ7542485.1"/>
    <property type="molecule type" value="Genomic_DNA"/>
</dbReference>
<organism evidence="6 7">
    <name type="scientific">Rhodomicrobium udaipurense</name>
    <dbReference type="NCBI Taxonomy" id="1202716"/>
    <lineage>
        <taxon>Bacteria</taxon>
        <taxon>Pseudomonadati</taxon>
        <taxon>Pseudomonadota</taxon>
        <taxon>Alphaproteobacteria</taxon>
        <taxon>Hyphomicrobiales</taxon>
        <taxon>Hyphomicrobiaceae</taxon>
        <taxon>Rhodomicrobium</taxon>
    </lineage>
</organism>
<evidence type="ECO:0000256" key="1">
    <source>
        <dbReference type="ARBA" id="ARBA00005495"/>
    </source>
</evidence>
<accession>A0A8I1KG84</accession>
<reference evidence="6 7" key="1">
    <citation type="submission" date="2020-12" db="EMBL/GenBank/DDBJ databases">
        <title>Revised draft genomes of Rhodomicrobium vannielii ATCC 17100 and Rhodomicrobium udaipurense JA643.</title>
        <authorList>
            <person name="Conners E.M."/>
            <person name="Davenport E.J."/>
            <person name="Bose A."/>
        </authorList>
    </citation>
    <scope>NUCLEOTIDE SEQUENCE [LARGE SCALE GENOMIC DNA]</scope>
    <source>
        <strain evidence="6 7">JA643</strain>
    </source>
</reference>
<dbReference type="InterPro" id="IPR011057">
    <property type="entry name" value="Mss4-like_sf"/>
</dbReference>
<gene>
    <name evidence="6" type="ORF">JDN41_02820</name>
</gene>
<dbReference type="Proteomes" id="UP000623250">
    <property type="component" value="Unassembled WGS sequence"/>
</dbReference>
<comment type="similarity">
    <text evidence="1">Belongs to the Gfa family.</text>
</comment>
<dbReference type="PANTHER" id="PTHR33337:SF40">
    <property type="entry name" value="CENP-V_GFA DOMAIN-CONTAINING PROTEIN-RELATED"/>
    <property type="match status" value="1"/>
</dbReference>
<protein>
    <submittedName>
        <fullName evidence="6">GFA family protein</fullName>
    </submittedName>
</protein>
<comment type="caution">
    <text evidence="6">The sequence shown here is derived from an EMBL/GenBank/DDBJ whole genome shotgun (WGS) entry which is preliminary data.</text>
</comment>
<dbReference type="InterPro" id="IPR006913">
    <property type="entry name" value="CENP-V/GFA"/>
</dbReference>
<dbReference type="GO" id="GO:0046872">
    <property type="term" value="F:metal ion binding"/>
    <property type="evidence" value="ECO:0007669"/>
    <property type="project" value="UniProtKB-KW"/>
</dbReference>
<dbReference type="RefSeq" id="WP_052036878.1">
    <property type="nucleotide sequence ID" value="NZ_JAEMUK010000006.1"/>
</dbReference>
<keyword evidence="2" id="KW-0479">Metal-binding</keyword>
<evidence type="ECO:0000256" key="3">
    <source>
        <dbReference type="ARBA" id="ARBA00022833"/>
    </source>
</evidence>
<feature type="domain" description="CENP-V/GFA" evidence="5">
    <location>
        <begin position="3"/>
        <end position="128"/>
    </location>
</feature>
<keyword evidence="3" id="KW-0862">Zinc</keyword>
<evidence type="ECO:0000313" key="6">
    <source>
        <dbReference type="EMBL" id="MBJ7542485.1"/>
    </source>
</evidence>
<keyword evidence="4" id="KW-0456">Lyase</keyword>
<dbReference type="PROSITE" id="PS51891">
    <property type="entry name" value="CENP_V_GFA"/>
    <property type="match status" value="1"/>
</dbReference>
<sequence length="151" mass="16900">MSIKGSCLCGSVRYEVEHLDAPIRVCHCRTCRKAHASAFNVSAKVAREHFHWIAGQDKLTCFESSPGKFRRFCSICGSQVVAEYPDKPYMTLRVATLDDDPGARPSQRMWMSHAVSWAEAEMDLPAYEQWHEEAATNAPKDAAPVKVGHSF</sequence>
<proteinExistence type="inferred from homology"/>
<evidence type="ECO:0000256" key="2">
    <source>
        <dbReference type="ARBA" id="ARBA00022723"/>
    </source>
</evidence>
<dbReference type="SUPFAM" id="SSF51316">
    <property type="entry name" value="Mss4-like"/>
    <property type="match status" value="1"/>
</dbReference>